<dbReference type="Gene3D" id="3.40.50.410">
    <property type="entry name" value="von Willebrand factor, type A domain"/>
    <property type="match status" value="1"/>
</dbReference>
<comment type="caution">
    <text evidence="2">The sequence shown here is derived from an EMBL/GenBank/DDBJ whole genome shotgun (WGS) entry which is preliminary data.</text>
</comment>
<sequence>MPPILEDARYVERAPIDHVTVLDVSGSMSGSKLVLLKRALCFVIENLGPSDQLSVVSFSASSHRIFPLRKMTDRGLAVNSLSANGGTNIVERNKKRGTQVLEEKRERNPEASIILLSDGKDTYNSDNC</sequence>
<evidence type="ECO:0000313" key="2">
    <source>
        <dbReference type="EMBL" id="KAL2533378.1"/>
    </source>
</evidence>
<feature type="domain" description="VWFA" evidence="1">
    <location>
        <begin position="17"/>
        <end position="128"/>
    </location>
</feature>
<dbReference type="Pfam" id="PF13519">
    <property type="entry name" value="VWA_2"/>
    <property type="match status" value="1"/>
</dbReference>
<proteinExistence type="predicted"/>
<dbReference type="Proteomes" id="UP001604336">
    <property type="component" value="Unassembled WGS sequence"/>
</dbReference>
<reference evidence="3" key="1">
    <citation type="submission" date="2024-07" db="EMBL/GenBank/DDBJ databases">
        <title>Two chromosome-level genome assemblies of Korean endemic species Abeliophyllum distichum and Forsythia ovata (Oleaceae).</title>
        <authorList>
            <person name="Jang H."/>
        </authorList>
    </citation>
    <scope>NUCLEOTIDE SEQUENCE [LARGE SCALE GENOMIC DNA]</scope>
</reference>
<dbReference type="PANTHER" id="PTHR10579">
    <property type="entry name" value="CALCIUM-ACTIVATED CHLORIDE CHANNEL REGULATOR"/>
    <property type="match status" value="1"/>
</dbReference>
<evidence type="ECO:0000259" key="1">
    <source>
        <dbReference type="PROSITE" id="PS50234"/>
    </source>
</evidence>
<name>A0ABD1V935_9LAMI</name>
<evidence type="ECO:0000313" key="3">
    <source>
        <dbReference type="Proteomes" id="UP001604336"/>
    </source>
</evidence>
<dbReference type="InterPro" id="IPR036465">
    <property type="entry name" value="vWFA_dom_sf"/>
</dbReference>
<organism evidence="2 3">
    <name type="scientific">Abeliophyllum distichum</name>
    <dbReference type="NCBI Taxonomy" id="126358"/>
    <lineage>
        <taxon>Eukaryota</taxon>
        <taxon>Viridiplantae</taxon>
        <taxon>Streptophyta</taxon>
        <taxon>Embryophyta</taxon>
        <taxon>Tracheophyta</taxon>
        <taxon>Spermatophyta</taxon>
        <taxon>Magnoliopsida</taxon>
        <taxon>eudicotyledons</taxon>
        <taxon>Gunneridae</taxon>
        <taxon>Pentapetalae</taxon>
        <taxon>asterids</taxon>
        <taxon>lamiids</taxon>
        <taxon>Lamiales</taxon>
        <taxon>Oleaceae</taxon>
        <taxon>Forsythieae</taxon>
        <taxon>Abeliophyllum</taxon>
    </lineage>
</organism>
<dbReference type="AlphaFoldDB" id="A0ABD1V935"/>
<dbReference type="EMBL" id="JBFOLK010000002">
    <property type="protein sequence ID" value="KAL2533378.1"/>
    <property type="molecule type" value="Genomic_DNA"/>
</dbReference>
<accession>A0ABD1V935</accession>
<gene>
    <name evidence="2" type="ORF">Adt_06729</name>
</gene>
<protein>
    <submittedName>
        <fullName evidence="2">Zinc finger (C3HC4-type RING finger) family protein</fullName>
    </submittedName>
</protein>
<dbReference type="SUPFAM" id="SSF53300">
    <property type="entry name" value="vWA-like"/>
    <property type="match status" value="1"/>
</dbReference>
<dbReference type="InterPro" id="IPR051266">
    <property type="entry name" value="CLCR"/>
</dbReference>
<dbReference type="InterPro" id="IPR002035">
    <property type="entry name" value="VWF_A"/>
</dbReference>
<dbReference type="PANTHER" id="PTHR10579:SF146">
    <property type="entry name" value="RING-TYPE DOMAIN-CONTAINING PROTEIN"/>
    <property type="match status" value="1"/>
</dbReference>
<keyword evidence="3" id="KW-1185">Reference proteome</keyword>
<dbReference type="PROSITE" id="PS50234">
    <property type="entry name" value="VWFA"/>
    <property type="match status" value="1"/>
</dbReference>